<evidence type="ECO:0000313" key="3">
    <source>
        <dbReference type="Proteomes" id="UP000808914"/>
    </source>
</evidence>
<accession>A0ABS2PZL9</accession>
<dbReference type="RefSeq" id="WP_205003248.1">
    <property type="nucleotide sequence ID" value="NZ_JAFBER010000007.1"/>
</dbReference>
<sequence length="123" mass="13950">MRRLVWITAGILLAYQAGAIAPGPKNGLLSILSDYILFPGDFLKVSVLWMVCILILSYALRNSIKGLMQQSSIAFCFDILVIFGGMVWLILDHMYMVLMIIIGTSIHLLLSYDKWKPERQRES</sequence>
<name>A0ABS2PZL9_9BACL</name>
<comment type="caution">
    <text evidence="2">The sequence shown here is derived from an EMBL/GenBank/DDBJ whole genome shotgun (WGS) entry which is preliminary data.</text>
</comment>
<proteinExistence type="predicted"/>
<feature type="transmembrane region" description="Helical" evidence="1">
    <location>
        <begin position="43"/>
        <end position="60"/>
    </location>
</feature>
<protein>
    <submittedName>
        <fullName evidence="2">Uncharacterized protein</fullName>
    </submittedName>
</protein>
<keyword evidence="1" id="KW-0472">Membrane</keyword>
<organism evidence="2 3">
    <name type="scientific">Scopulibacillus daqui</name>
    <dbReference type="NCBI Taxonomy" id="1469162"/>
    <lineage>
        <taxon>Bacteria</taxon>
        <taxon>Bacillati</taxon>
        <taxon>Bacillota</taxon>
        <taxon>Bacilli</taxon>
        <taxon>Bacillales</taxon>
        <taxon>Sporolactobacillaceae</taxon>
        <taxon>Scopulibacillus</taxon>
    </lineage>
</organism>
<evidence type="ECO:0000256" key="1">
    <source>
        <dbReference type="SAM" id="Phobius"/>
    </source>
</evidence>
<feature type="transmembrane region" description="Helical" evidence="1">
    <location>
        <begin position="72"/>
        <end position="89"/>
    </location>
</feature>
<evidence type="ECO:0000313" key="2">
    <source>
        <dbReference type="EMBL" id="MBM7645321.1"/>
    </source>
</evidence>
<keyword evidence="1" id="KW-1133">Transmembrane helix</keyword>
<dbReference type="Proteomes" id="UP000808914">
    <property type="component" value="Unassembled WGS sequence"/>
</dbReference>
<keyword evidence="1" id="KW-0812">Transmembrane</keyword>
<feature type="transmembrane region" description="Helical" evidence="1">
    <location>
        <begin position="95"/>
        <end position="112"/>
    </location>
</feature>
<reference evidence="2 3" key="1">
    <citation type="submission" date="2021-01" db="EMBL/GenBank/DDBJ databases">
        <title>Genomic Encyclopedia of Type Strains, Phase IV (KMG-IV): sequencing the most valuable type-strain genomes for metagenomic binning, comparative biology and taxonomic classification.</title>
        <authorList>
            <person name="Goeker M."/>
        </authorList>
    </citation>
    <scope>NUCLEOTIDE SEQUENCE [LARGE SCALE GENOMIC DNA]</scope>
    <source>
        <strain evidence="2 3">DSM 28236</strain>
    </source>
</reference>
<dbReference type="EMBL" id="JAFBER010000007">
    <property type="protein sequence ID" value="MBM7645321.1"/>
    <property type="molecule type" value="Genomic_DNA"/>
</dbReference>
<keyword evidence="3" id="KW-1185">Reference proteome</keyword>
<gene>
    <name evidence="2" type="ORF">JOD45_001532</name>
</gene>